<keyword evidence="1" id="KW-0472">Membrane</keyword>
<dbReference type="AlphaFoldDB" id="A0A846QVN4"/>
<reference evidence="3 4" key="1">
    <citation type="submission" date="2020-03" db="EMBL/GenBank/DDBJ databases">
        <title>Genomic Encyclopedia of Type Strains, Phase IV (KMG-IV): sequencing the most valuable type-strain genomes for metagenomic binning, comparative biology and taxonomic classification.</title>
        <authorList>
            <person name="Goeker M."/>
        </authorList>
    </citation>
    <scope>NUCLEOTIDE SEQUENCE [LARGE SCALE GENOMIC DNA]</scope>
    <source>
        <strain evidence="3 4">DSM 24233</strain>
    </source>
</reference>
<sequence length="371" mass="41546">MIRVAMQWSVMIRVMLAVCLVVAAVPCRAAQEREVDPRELMIDIMQAPGFSLDTGVFYADQNAAHDALLRRILEERGLSERLLLKEGMDAPARLERTERPFERPYVEFRKISPVRYRLRVHDARGGFPLLVNETYHVGWKVYLRPLAALPSPDELTARFREYRILEGNEHGQADAEALRDFVARGIVSTLGDGGQRARKHYGFDENGRDYVDHVETYSVGFVSRDYDRSVQNENLPDGAWNENHSAGRIVPTVEDVAGSAAPFAAENWRLEPGGGSSVAWPEALHWVANGFANSWWIDPALVRMLPGPDSAASYWREGAQGGTDFEIVVEFQPQQYLQAGAAISLGTLAACLIVLAVGALWRRMRRRASAR</sequence>
<keyword evidence="4" id="KW-1185">Reference proteome</keyword>
<keyword evidence="2" id="KW-0732">Signal</keyword>
<evidence type="ECO:0000313" key="4">
    <source>
        <dbReference type="Proteomes" id="UP000580856"/>
    </source>
</evidence>
<accession>A0A846QVN4</accession>
<dbReference type="EMBL" id="JAATJA010000002">
    <property type="protein sequence ID" value="NJB68699.1"/>
    <property type="molecule type" value="Genomic_DNA"/>
</dbReference>
<organism evidence="3 4">
    <name type="scientific">Desulfobaculum xiamenense</name>
    <dbReference type="NCBI Taxonomy" id="995050"/>
    <lineage>
        <taxon>Bacteria</taxon>
        <taxon>Pseudomonadati</taxon>
        <taxon>Thermodesulfobacteriota</taxon>
        <taxon>Desulfovibrionia</taxon>
        <taxon>Desulfovibrionales</taxon>
        <taxon>Desulfovibrionaceae</taxon>
        <taxon>Desulfobaculum</taxon>
    </lineage>
</organism>
<dbReference type="Proteomes" id="UP000580856">
    <property type="component" value="Unassembled WGS sequence"/>
</dbReference>
<keyword evidence="1" id="KW-0812">Transmembrane</keyword>
<keyword evidence="1" id="KW-1133">Transmembrane helix</keyword>
<protein>
    <recommendedName>
        <fullName evidence="5">DUF2330 domain-containing protein</fullName>
    </recommendedName>
</protein>
<evidence type="ECO:0000256" key="2">
    <source>
        <dbReference type="SAM" id="SignalP"/>
    </source>
</evidence>
<proteinExistence type="predicted"/>
<evidence type="ECO:0000256" key="1">
    <source>
        <dbReference type="SAM" id="Phobius"/>
    </source>
</evidence>
<dbReference type="RefSeq" id="WP_167941745.1">
    <property type="nucleotide sequence ID" value="NZ_JAATJA010000002.1"/>
</dbReference>
<feature type="transmembrane region" description="Helical" evidence="1">
    <location>
        <begin position="336"/>
        <end position="361"/>
    </location>
</feature>
<comment type="caution">
    <text evidence="3">The sequence shown here is derived from an EMBL/GenBank/DDBJ whole genome shotgun (WGS) entry which is preliminary data.</text>
</comment>
<evidence type="ECO:0000313" key="3">
    <source>
        <dbReference type="EMBL" id="NJB68699.1"/>
    </source>
</evidence>
<name>A0A846QVN4_9BACT</name>
<feature type="chain" id="PRO_5032880008" description="DUF2330 domain-containing protein" evidence="2">
    <location>
        <begin position="24"/>
        <end position="371"/>
    </location>
</feature>
<evidence type="ECO:0008006" key="5">
    <source>
        <dbReference type="Google" id="ProtNLM"/>
    </source>
</evidence>
<gene>
    <name evidence="3" type="ORF">GGQ74_002372</name>
</gene>
<feature type="signal peptide" evidence="2">
    <location>
        <begin position="1"/>
        <end position="23"/>
    </location>
</feature>